<feature type="signal peptide" evidence="1">
    <location>
        <begin position="1"/>
        <end position="22"/>
    </location>
</feature>
<name>A0AAE1J306_9FABA</name>
<dbReference type="PANTHER" id="PTHR48010">
    <property type="entry name" value="OS05G0588300 PROTEIN"/>
    <property type="match status" value="1"/>
</dbReference>
<feature type="chain" id="PRO_5041928834" description="Leucine-rich repeat-containing N-terminal plant-type domain-containing protein" evidence="1">
    <location>
        <begin position="23"/>
        <end position="149"/>
    </location>
</feature>
<dbReference type="Gene3D" id="3.80.10.10">
    <property type="entry name" value="Ribonuclease Inhibitor"/>
    <property type="match status" value="1"/>
</dbReference>
<accession>A0AAE1J306</accession>
<comment type="caution">
    <text evidence="2">The sequence shown here is derived from an EMBL/GenBank/DDBJ whole genome shotgun (WGS) entry which is preliminary data.</text>
</comment>
<dbReference type="PROSITE" id="PS51450">
    <property type="entry name" value="LRR"/>
    <property type="match status" value="1"/>
</dbReference>
<proteinExistence type="predicted"/>
<keyword evidence="1" id="KW-0732">Signal</keyword>
<evidence type="ECO:0000313" key="3">
    <source>
        <dbReference type="Proteomes" id="UP001293593"/>
    </source>
</evidence>
<reference evidence="2" key="1">
    <citation type="submission" date="2023-10" db="EMBL/GenBank/DDBJ databases">
        <title>Chromosome-level genome of the transformable northern wattle, Acacia crassicarpa.</title>
        <authorList>
            <person name="Massaro I."/>
            <person name="Sinha N.R."/>
            <person name="Poethig S."/>
            <person name="Leichty A.R."/>
        </authorList>
    </citation>
    <scope>NUCLEOTIDE SEQUENCE</scope>
    <source>
        <strain evidence="2">Acra3RX</strain>
        <tissue evidence="2">Leaf</tissue>
    </source>
</reference>
<evidence type="ECO:0008006" key="4">
    <source>
        <dbReference type="Google" id="ProtNLM"/>
    </source>
</evidence>
<dbReference type="EMBL" id="JAWXYG010000010">
    <property type="protein sequence ID" value="KAK4261103.1"/>
    <property type="molecule type" value="Genomic_DNA"/>
</dbReference>
<evidence type="ECO:0000256" key="1">
    <source>
        <dbReference type="SAM" id="SignalP"/>
    </source>
</evidence>
<evidence type="ECO:0000313" key="2">
    <source>
        <dbReference type="EMBL" id="KAK4261103.1"/>
    </source>
</evidence>
<organism evidence="2 3">
    <name type="scientific">Acacia crassicarpa</name>
    <name type="common">northern wattle</name>
    <dbReference type="NCBI Taxonomy" id="499986"/>
    <lineage>
        <taxon>Eukaryota</taxon>
        <taxon>Viridiplantae</taxon>
        <taxon>Streptophyta</taxon>
        <taxon>Embryophyta</taxon>
        <taxon>Tracheophyta</taxon>
        <taxon>Spermatophyta</taxon>
        <taxon>Magnoliopsida</taxon>
        <taxon>eudicotyledons</taxon>
        <taxon>Gunneridae</taxon>
        <taxon>Pentapetalae</taxon>
        <taxon>rosids</taxon>
        <taxon>fabids</taxon>
        <taxon>Fabales</taxon>
        <taxon>Fabaceae</taxon>
        <taxon>Caesalpinioideae</taxon>
        <taxon>mimosoid clade</taxon>
        <taxon>Acacieae</taxon>
        <taxon>Acacia</taxon>
    </lineage>
</organism>
<dbReference type="InterPro" id="IPR001611">
    <property type="entry name" value="Leu-rich_rpt"/>
</dbReference>
<sequence>MGFGIFGFCLVLTLFFKHLACQQPNTDGFFVSEFLKKMVSSSSSYSTFSKSYYLSGSSYCSWQGVLCDAQKEHIVEFKASGLGLSGPILDNTIGKLNKLQSLDLSSNKITGLPSDFWSLTSLKSLNLSSKTRFLALCLTILAILVPWKP</sequence>
<dbReference type="SUPFAM" id="SSF52058">
    <property type="entry name" value="L domain-like"/>
    <property type="match status" value="1"/>
</dbReference>
<dbReference type="InterPro" id="IPR032675">
    <property type="entry name" value="LRR_dom_sf"/>
</dbReference>
<protein>
    <recommendedName>
        <fullName evidence="4">Leucine-rich repeat-containing N-terminal plant-type domain-containing protein</fullName>
    </recommendedName>
</protein>
<dbReference type="Proteomes" id="UP001293593">
    <property type="component" value="Unassembled WGS sequence"/>
</dbReference>
<dbReference type="AlphaFoldDB" id="A0AAE1J306"/>
<dbReference type="InterPro" id="IPR050994">
    <property type="entry name" value="At_inactive_RLKs"/>
</dbReference>
<gene>
    <name evidence="2" type="ORF">QN277_004150</name>
</gene>
<keyword evidence="3" id="KW-1185">Reference proteome</keyword>
<dbReference type="PANTHER" id="PTHR48010:SF96">
    <property type="entry name" value="OS05G0595800 PROTEIN"/>
    <property type="match status" value="1"/>
</dbReference>
<dbReference type="Pfam" id="PF13855">
    <property type="entry name" value="LRR_8"/>
    <property type="match status" value="1"/>
</dbReference>